<dbReference type="Pfam" id="PF00590">
    <property type="entry name" value="TP_methylase"/>
    <property type="match status" value="1"/>
</dbReference>
<evidence type="ECO:0000259" key="6">
    <source>
        <dbReference type="Pfam" id="PF00590"/>
    </source>
</evidence>
<evidence type="ECO:0000256" key="3">
    <source>
        <dbReference type="ARBA" id="ARBA00022603"/>
    </source>
</evidence>
<dbReference type="SUPFAM" id="SSF159664">
    <property type="entry name" value="CobE/GbiG C-terminal domain-like"/>
    <property type="match status" value="1"/>
</dbReference>
<dbReference type="InterPro" id="IPR035996">
    <property type="entry name" value="4pyrrol_Methylase_sf"/>
</dbReference>
<evidence type="ECO:0000256" key="4">
    <source>
        <dbReference type="ARBA" id="ARBA00022679"/>
    </source>
</evidence>
<dbReference type="SUPFAM" id="SSF53790">
    <property type="entry name" value="Tetrapyrrole methylase"/>
    <property type="match status" value="1"/>
</dbReference>
<dbReference type="GO" id="GO:0008168">
    <property type="term" value="F:methyltransferase activity"/>
    <property type="evidence" value="ECO:0007669"/>
    <property type="project" value="UniProtKB-KW"/>
</dbReference>
<name>A0A512DJD0_9PROT</name>
<dbReference type="Gene3D" id="3.40.1010.10">
    <property type="entry name" value="Cobalt-precorrin-4 Transmethylase, Domain 1"/>
    <property type="match status" value="1"/>
</dbReference>
<proteinExistence type="predicted"/>
<dbReference type="PANTHER" id="PTHR47036">
    <property type="entry name" value="COBALT-FACTOR III C(17)-METHYLTRANSFERASE-RELATED"/>
    <property type="match status" value="1"/>
</dbReference>
<feature type="domain" description="CobE/GbiG C-terminal" evidence="7">
    <location>
        <begin position="212"/>
        <end position="329"/>
    </location>
</feature>
<dbReference type="Gene3D" id="3.40.50.11220">
    <property type="match status" value="1"/>
</dbReference>
<dbReference type="InterPro" id="IPR006363">
    <property type="entry name" value="Cbl_synth_CobJ/CibH_dom"/>
</dbReference>
<dbReference type="InterPro" id="IPR038029">
    <property type="entry name" value="GbiG_N_sf"/>
</dbReference>
<comment type="pathway">
    <text evidence="1">Cofactor biosynthesis; adenosylcobalamin biosynthesis.</text>
</comment>
<dbReference type="Pfam" id="PF11760">
    <property type="entry name" value="CbiG_N"/>
    <property type="match status" value="1"/>
</dbReference>
<dbReference type="NCBIfam" id="TIGR01466">
    <property type="entry name" value="cobJ_cbiH"/>
    <property type="match status" value="1"/>
</dbReference>
<sequence>MTAPAPAPVFVVLSQSGLEVAEGARTVLPGSEIHGLAHRVAGTDREFTATLDHLRALFQAGTPIIGICAAGILIRALGSVLSDKRSEPPVLALAEDGSAVVPLLGGHHGANDLARRLAAALGIEPAITTAGDLNFGIALDEPPAGWTLANPGDAKPFSAALLAGESVRLDGSAPWLVTSRLPFSSDADLTLRVTERAEAGSASKLVYHPPVLTVGVGCERGASAEEVTALVRDTLASAGLAEQAVAALCSIDVKMDEPAIHAAAAKLGVPVRFFDAARLEEEAPRLANPSDIVFNEVGCHGVAEGAALAASSGALIVPKRKSARATCAVGLSATPLTPDSIGKRRGRLSIVGIGPGSDGWRTPEADRWLTQATDLVGYHLYLDLLGDLTVGKRRHGYELGAEEMRVRVALELAAEGRDVALVSSGDAGIYAMATLVFELIDREARPDWARLDIGVTPGISALQAAASRAGAPLGHDFCTISLSDLLTPWPVIERRIRAAAQGDFVIAVYNPVSRRRTEQLPAMKAVLLEHRPPDTPVILARNLGRPGETITVTTLAALDAADVDMLTLVMIGSSETRAIPRGDGGTWVYTPRGYAAKHLDDKSP</sequence>
<dbReference type="InterPro" id="IPR014777">
    <property type="entry name" value="4pyrrole_Mease_sub1"/>
</dbReference>
<feature type="domain" description="Cobalamin synthesis G N-terminal" evidence="8">
    <location>
        <begin position="53"/>
        <end position="132"/>
    </location>
</feature>
<comment type="caution">
    <text evidence="9">The sequence shown here is derived from an EMBL/GenBank/DDBJ whole genome shotgun (WGS) entry which is preliminary data.</text>
</comment>
<dbReference type="InterPro" id="IPR051810">
    <property type="entry name" value="Precorrin_MeTrfase"/>
</dbReference>
<evidence type="ECO:0000256" key="1">
    <source>
        <dbReference type="ARBA" id="ARBA00004953"/>
    </source>
</evidence>
<feature type="domain" description="Tetrapyrrole methylase" evidence="6">
    <location>
        <begin position="348"/>
        <end position="558"/>
    </location>
</feature>
<reference evidence="9 10" key="1">
    <citation type="submission" date="2019-07" db="EMBL/GenBank/DDBJ databases">
        <title>Whole genome shotgun sequence of Skermanella aerolata NBRC 106429.</title>
        <authorList>
            <person name="Hosoyama A."/>
            <person name="Uohara A."/>
            <person name="Ohji S."/>
            <person name="Ichikawa N."/>
        </authorList>
    </citation>
    <scope>NUCLEOTIDE SEQUENCE [LARGE SCALE GENOMIC DNA]</scope>
    <source>
        <strain evidence="9 10">NBRC 106429</strain>
    </source>
</reference>
<keyword evidence="3 9" id="KW-0489">Methyltransferase</keyword>
<protein>
    <submittedName>
        <fullName evidence="9">Precorrin-3B C(17)-methyltransferase</fullName>
    </submittedName>
</protein>
<dbReference type="AlphaFoldDB" id="A0A512DJD0"/>
<dbReference type="PANTHER" id="PTHR47036:SF1">
    <property type="entry name" value="COBALT-FACTOR III C(17)-METHYLTRANSFERASE-RELATED"/>
    <property type="match status" value="1"/>
</dbReference>
<dbReference type="OrthoDB" id="9772960at2"/>
<evidence type="ECO:0000313" key="9">
    <source>
        <dbReference type="EMBL" id="GEO36582.1"/>
    </source>
</evidence>
<dbReference type="RefSeq" id="WP_044425791.1">
    <property type="nucleotide sequence ID" value="NZ_BJYZ01000002.1"/>
</dbReference>
<organism evidence="9 10">
    <name type="scientific">Skermanella aerolata</name>
    <dbReference type="NCBI Taxonomy" id="393310"/>
    <lineage>
        <taxon>Bacteria</taxon>
        <taxon>Pseudomonadati</taxon>
        <taxon>Pseudomonadota</taxon>
        <taxon>Alphaproteobacteria</taxon>
        <taxon>Rhodospirillales</taxon>
        <taxon>Azospirillaceae</taxon>
        <taxon>Skermanella</taxon>
    </lineage>
</organism>
<dbReference type="Pfam" id="PF01890">
    <property type="entry name" value="CbiG_C"/>
    <property type="match status" value="1"/>
</dbReference>
<evidence type="ECO:0000259" key="7">
    <source>
        <dbReference type="Pfam" id="PF01890"/>
    </source>
</evidence>
<dbReference type="InterPro" id="IPR014776">
    <property type="entry name" value="4pyrrole_Mease_sub2"/>
</dbReference>
<keyword evidence="4 9" id="KW-0808">Transferase</keyword>
<dbReference type="CDD" id="cd11646">
    <property type="entry name" value="Precorrin_3B_C17_MT"/>
    <property type="match status" value="1"/>
</dbReference>
<dbReference type="InterPro" id="IPR021744">
    <property type="entry name" value="CbiG_N"/>
</dbReference>
<evidence type="ECO:0000256" key="2">
    <source>
        <dbReference type="ARBA" id="ARBA00022573"/>
    </source>
</evidence>
<evidence type="ECO:0000259" key="8">
    <source>
        <dbReference type="Pfam" id="PF11760"/>
    </source>
</evidence>
<dbReference type="InterPro" id="IPR002750">
    <property type="entry name" value="CobE/GbiG_C"/>
</dbReference>
<keyword evidence="10" id="KW-1185">Reference proteome</keyword>
<dbReference type="GO" id="GO:0009236">
    <property type="term" value="P:cobalamin biosynthetic process"/>
    <property type="evidence" value="ECO:0007669"/>
    <property type="project" value="UniProtKB-UniPathway"/>
</dbReference>
<dbReference type="SUPFAM" id="SSF159672">
    <property type="entry name" value="CbiG N-terminal domain-like"/>
    <property type="match status" value="1"/>
</dbReference>
<dbReference type="Gene3D" id="3.30.950.10">
    <property type="entry name" value="Methyltransferase, Cobalt-precorrin-4 Transmethylase, Domain 2"/>
    <property type="match status" value="1"/>
</dbReference>
<dbReference type="InterPro" id="IPR036518">
    <property type="entry name" value="CobE/GbiG_C_sf"/>
</dbReference>
<dbReference type="GO" id="GO:0032259">
    <property type="term" value="P:methylation"/>
    <property type="evidence" value="ECO:0007669"/>
    <property type="project" value="UniProtKB-KW"/>
</dbReference>
<dbReference type="Proteomes" id="UP000321523">
    <property type="component" value="Unassembled WGS sequence"/>
</dbReference>
<evidence type="ECO:0000256" key="5">
    <source>
        <dbReference type="ARBA" id="ARBA00022691"/>
    </source>
</evidence>
<dbReference type="UniPathway" id="UPA00148"/>
<keyword evidence="5" id="KW-0949">S-adenosyl-L-methionine</keyword>
<accession>A0A512DJD0</accession>
<dbReference type="Gene3D" id="3.30.420.180">
    <property type="entry name" value="CobE/GbiG C-terminal domain"/>
    <property type="match status" value="1"/>
</dbReference>
<gene>
    <name evidence="9" type="ORF">SAE02_07300</name>
</gene>
<keyword evidence="2" id="KW-0169">Cobalamin biosynthesis</keyword>
<dbReference type="EMBL" id="BJYZ01000002">
    <property type="protein sequence ID" value="GEO36582.1"/>
    <property type="molecule type" value="Genomic_DNA"/>
</dbReference>
<dbReference type="InterPro" id="IPR000878">
    <property type="entry name" value="4pyrrol_Mease"/>
</dbReference>
<evidence type="ECO:0000313" key="10">
    <source>
        <dbReference type="Proteomes" id="UP000321523"/>
    </source>
</evidence>